<evidence type="ECO:0000256" key="3">
    <source>
        <dbReference type="ARBA" id="ARBA00022840"/>
    </source>
</evidence>
<dbReference type="InterPro" id="IPR051120">
    <property type="entry name" value="ABC_AA/LPS_Transport"/>
</dbReference>
<gene>
    <name evidence="5" type="primary">urtD</name>
    <name evidence="5" type="ORF">MF646_17275</name>
</gene>
<dbReference type="PANTHER" id="PTHR45772">
    <property type="entry name" value="CONSERVED COMPONENT OF ABC TRANSPORTER FOR NATURAL AMINO ACIDS-RELATED"/>
    <property type="match status" value="1"/>
</dbReference>
<dbReference type="InterPro" id="IPR003593">
    <property type="entry name" value="AAA+_ATPase"/>
</dbReference>
<feature type="domain" description="ABC transporter" evidence="4">
    <location>
        <begin position="16"/>
        <end position="256"/>
    </location>
</feature>
<dbReference type="GO" id="GO:0016887">
    <property type="term" value="F:ATP hydrolysis activity"/>
    <property type="evidence" value="ECO:0007669"/>
    <property type="project" value="InterPro"/>
</dbReference>
<dbReference type="EMBL" id="JAKRYL010000020">
    <property type="protein sequence ID" value="MCL7748872.1"/>
    <property type="molecule type" value="Genomic_DNA"/>
</dbReference>
<dbReference type="Pfam" id="PF00005">
    <property type="entry name" value="ABC_tran"/>
    <property type="match status" value="1"/>
</dbReference>
<dbReference type="GO" id="GO:0005886">
    <property type="term" value="C:plasma membrane"/>
    <property type="evidence" value="ECO:0007669"/>
    <property type="project" value="TreeGrafter"/>
</dbReference>
<dbReference type="PANTHER" id="PTHR45772:SF8">
    <property type="entry name" value="HIGH-AFFINITY BRANCHED-CHAIN AMINO ACID TRANSPORT ATP-BINDING PROTEIN"/>
    <property type="match status" value="1"/>
</dbReference>
<evidence type="ECO:0000259" key="4">
    <source>
        <dbReference type="PROSITE" id="PS50893"/>
    </source>
</evidence>
<dbReference type="Gene3D" id="3.40.50.300">
    <property type="entry name" value="P-loop containing nucleotide triphosphate hydrolases"/>
    <property type="match status" value="1"/>
</dbReference>
<dbReference type="CDD" id="cd03219">
    <property type="entry name" value="ABC_Mj1267_LivG_branched"/>
    <property type="match status" value="1"/>
</dbReference>
<dbReference type="AlphaFoldDB" id="A0A9X2CV61"/>
<dbReference type="SMART" id="SM00382">
    <property type="entry name" value="AAA"/>
    <property type="match status" value="1"/>
</dbReference>
<organism evidence="5 6">
    <name type="scientific">Halalkalibacter alkaliphilus</name>
    <dbReference type="NCBI Taxonomy" id="2917993"/>
    <lineage>
        <taxon>Bacteria</taxon>
        <taxon>Bacillati</taxon>
        <taxon>Bacillota</taxon>
        <taxon>Bacilli</taxon>
        <taxon>Bacillales</taxon>
        <taxon>Bacillaceae</taxon>
        <taxon>Halalkalibacter</taxon>
    </lineage>
</organism>
<reference evidence="5" key="1">
    <citation type="submission" date="2022-02" db="EMBL/GenBank/DDBJ databases">
        <title>Halalkalibacter sp. nov. isolated from Lonar Lake, India.</title>
        <authorList>
            <person name="Joshi A."/>
            <person name="Thite S."/>
            <person name="Lodha T."/>
        </authorList>
    </citation>
    <scope>NUCLEOTIDE SEQUENCE</scope>
    <source>
        <strain evidence="5">MEB205</strain>
    </source>
</reference>
<keyword evidence="2" id="KW-0547">Nucleotide-binding</keyword>
<protein>
    <submittedName>
        <fullName evidence="5">Urea ABC transporter ATP-binding protein UrtD</fullName>
    </submittedName>
</protein>
<dbReference type="SUPFAM" id="SSF52540">
    <property type="entry name" value="P-loop containing nucleoside triphosphate hydrolases"/>
    <property type="match status" value="1"/>
</dbReference>
<evidence type="ECO:0000313" key="5">
    <source>
        <dbReference type="EMBL" id="MCL7748872.1"/>
    </source>
</evidence>
<comment type="caution">
    <text evidence="5">The sequence shown here is derived from an EMBL/GenBank/DDBJ whole genome shotgun (WGS) entry which is preliminary data.</text>
</comment>
<accession>A0A9X2CV61</accession>
<dbReference type="Pfam" id="PF12399">
    <property type="entry name" value="BCA_ABC_TP_C"/>
    <property type="match status" value="1"/>
</dbReference>
<dbReference type="PROSITE" id="PS50893">
    <property type="entry name" value="ABC_TRANSPORTER_2"/>
    <property type="match status" value="1"/>
</dbReference>
<dbReference type="Proteomes" id="UP001139150">
    <property type="component" value="Unassembled WGS sequence"/>
</dbReference>
<dbReference type="RefSeq" id="WP_250097757.1">
    <property type="nucleotide sequence ID" value="NZ_JAKRYL010000020.1"/>
</dbReference>
<keyword evidence="3 5" id="KW-0067">ATP-binding</keyword>
<proteinExistence type="predicted"/>
<dbReference type="InterPro" id="IPR032823">
    <property type="entry name" value="BCA_ABC_TP_C"/>
</dbReference>
<keyword evidence="6" id="KW-1185">Reference proteome</keyword>
<name>A0A9X2CV61_9BACI</name>
<dbReference type="InterPro" id="IPR027417">
    <property type="entry name" value="P-loop_NTPase"/>
</dbReference>
<dbReference type="InterPro" id="IPR003439">
    <property type="entry name" value="ABC_transporter-like_ATP-bd"/>
</dbReference>
<dbReference type="NCBIfam" id="TIGR03411">
    <property type="entry name" value="urea_trans_UrtD"/>
    <property type="match status" value="1"/>
</dbReference>
<evidence type="ECO:0000256" key="2">
    <source>
        <dbReference type="ARBA" id="ARBA00022741"/>
    </source>
</evidence>
<sequence>MKNVKNLQIEKKPVILQSDKLSVRFGGFYAIKEFDFSIPHGELHFLIGPNGAGKTTFLDAVCGKTKYSEGTLMFNGTTNLAKLKEYEIVREGIGRKFQAPSIFPFLTVFDNLELAMKQDKRVIPVLFSRMKASDKAKIDEMLSLIGLKEQKNVVAKTLSHGQKQWLEIGMVMMQEPNLLMLDEPIAGMTEEEEEKTGELLLELKKRCSIIVVEHDMDFVRKFAEKVTVMHGGQLLCDGTMEEIQRNERVMEVYLGKKGEQANAKAL</sequence>
<evidence type="ECO:0000313" key="6">
    <source>
        <dbReference type="Proteomes" id="UP001139150"/>
    </source>
</evidence>
<keyword evidence="1" id="KW-0813">Transport</keyword>
<dbReference type="InterPro" id="IPR017781">
    <property type="entry name" value="ABC_transptr_urea_ATP-bd_UrtD"/>
</dbReference>
<dbReference type="GO" id="GO:0005524">
    <property type="term" value="F:ATP binding"/>
    <property type="evidence" value="ECO:0007669"/>
    <property type="project" value="UniProtKB-KW"/>
</dbReference>
<evidence type="ECO:0000256" key="1">
    <source>
        <dbReference type="ARBA" id="ARBA00022448"/>
    </source>
</evidence>
<dbReference type="FunFam" id="3.40.50.300:FF:000421">
    <property type="entry name" value="Branched-chain amino acid ABC transporter ATP-binding protein"/>
    <property type="match status" value="1"/>
</dbReference>